<proteinExistence type="predicted"/>
<sequence>MYKPPKSEAGKRTTAIAGGVLPVAASHMGTSAETGAAGRVPADATNAVIAKAVRRGSRRQGHAAGTNG</sequence>
<evidence type="ECO:0000313" key="2">
    <source>
        <dbReference type="Proteomes" id="UP000198280"/>
    </source>
</evidence>
<gene>
    <name evidence="1" type="ORF">SAMN05216252_11982</name>
</gene>
<dbReference type="AlphaFoldDB" id="A0A239LET1"/>
<reference evidence="1 2" key="1">
    <citation type="submission" date="2017-06" db="EMBL/GenBank/DDBJ databases">
        <authorList>
            <person name="Kim H.J."/>
            <person name="Triplett B.A."/>
        </authorList>
    </citation>
    <scope>NUCLEOTIDE SEQUENCE [LARGE SCALE GENOMIC DNA]</scope>
    <source>
        <strain evidence="1 2">CGMCC 4.1858</strain>
    </source>
</reference>
<organism evidence="1 2">
    <name type="scientific">Actinacidiphila glaucinigra</name>
    <dbReference type="NCBI Taxonomy" id="235986"/>
    <lineage>
        <taxon>Bacteria</taxon>
        <taxon>Bacillati</taxon>
        <taxon>Actinomycetota</taxon>
        <taxon>Actinomycetes</taxon>
        <taxon>Kitasatosporales</taxon>
        <taxon>Streptomycetaceae</taxon>
        <taxon>Actinacidiphila</taxon>
    </lineage>
</organism>
<accession>A0A239LET1</accession>
<protein>
    <submittedName>
        <fullName evidence="1">Uncharacterized protein</fullName>
    </submittedName>
</protein>
<name>A0A239LET1_9ACTN</name>
<dbReference type="EMBL" id="FZOF01000019">
    <property type="protein sequence ID" value="SNT28418.1"/>
    <property type="molecule type" value="Genomic_DNA"/>
</dbReference>
<evidence type="ECO:0000313" key="1">
    <source>
        <dbReference type="EMBL" id="SNT28418.1"/>
    </source>
</evidence>
<keyword evidence="2" id="KW-1185">Reference proteome</keyword>
<dbReference type="Proteomes" id="UP000198280">
    <property type="component" value="Unassembled WGS sequence"/>
</dbReference>